<dbReference type="Gene3D" id="2.60.40.10">
    <property type="entry name" value="Immunoglobulins"/>
    <property type="match status" value="1"/>
</dbReference>
<dbReference type="Pfam" id="PF07703">
    <property type="entry name" value="A2M_BRD"/>
    <property type="match status" value="1"/>
</dbReference>
<accession>A0A9P9YRS1</accession>
<evidence type="ECO:0000256" key="1">
    <source>
        <dbReference type="ARBA" id="ARBA00022729"/>
    </source>
</evidence>
<dbReference type="EMBL" id="JAMKOV010000002">
    <property type="protein sequence ID" value="KAI8041964.1"/>
    <property type="molecule type" value="Genomic_DNA"/>
</dbReference>
<dbReference type="PANTHER" id="PTHR11412:SF136">
    <property type="entry name" value="CD109 ANTIGEN"/>
    <property type="match status" value="1"/>
</dbReference>
<dbReference type="InterPro" id="IPR013783">
    <property type="entry name" value="Ig-like_fold"/>
</dbReference>
<dbReference type="InterPro" id="IPR011625">
    <property type="entry name" value="A2M_N_BRD"/>
</dbReference>
<evidence type="ECO:0000313" key="5">
    <source>
        <dbReference type="Proteomes" id="UP001059596"/>
    </source>
</evidence>
<organism evidence="4 5">
    <name type="scientific">Drosophila gunungcola</name>
    <name type="common">fruit fly</name>
    <dbReference type="NCBI Taxonomy" id="103775"/>
    <lineage>
        <taxon>Eukaryota</taxon>
        <taxon>Metazoa</taxon>
        <taxon>Ecdysozoa</taxon>
        <taxon>Arthropoda</taxon>
        <taxon>Hexapoda</taxon>
        <taxon>Insecta</taxon>
        <taxon>Pterygota</taxon>
        <taxon>Neoptera</taxon>
        <taxon>Endopterygota</taxon>
        <taxon>Diptera</taxon>
        <taxon>Brachycera</taxon>
        <taxon>Muscomorpha</taxon>
        <taxon>Ephydroidea</taxon>
        <taxon>Drosophilidae</taxon>
        <taxon>Drosophila</taxon>
        <taxon>Sophophora</taxon>
    </lineage>
</organism>
<dbReference type="FunFam" id="6.20.50.160:FF:000002">
    <property type="entry name" value="Thioester-containing protein 2, isoform B"/>
    <property type="match status" value="1"/>
</dbReference>
<dbReference type="PANTHER" id="PTHR11412">
    <property type="entry name" value="MACROGLOBULIN / COMPLEMENT"/>
    <property type="match status" value="1"/>
</dbReference>
<evidence type="ECO:0000256" key="2">
    <source>
        <dbReference type="ARBA" id="ARBA00022966"/>
    </source>
</evidence>
<keyword evidence="1" id="KW-0732">Signal</keyword>
<sequence>MEPNYSYFGDSGARTQEKTVDVDGKGHVEFDLQEFRHRSYAPPMKLFAIVTEELTGNKQNASATVRVHQQRYVIENLEKPDHFHSNKSFAYQVVVKNVDGSPVASSAKKVKLSFENAHRYFAARSSAPRIEFEAPVNTNGIAIFNVTLPEVESRFYRIVATFDGSESTLGTISRFEPSIDNSEPLKIEVNTKKPKLGERVSFDVKSIDDIPYFVYTIVARGNILLSEYVDVPKGLNTYTVKFTPTFSMVPKATIYIHYVLNNDLHFEEKTIDFEKEFSNSIDISAPVDAEPSEEVKLRVKTDADSFVGLLGVDQSVLLLKSGNDFSRDEIFNSLNKYQTTTPYQLGYGRYPGETSGLVTLTNANYPYSTGRMYEKEYDVIVDIRAEVAYDEVDAISTSSPMKIEVVRTNFAEVWIWQTSGNGSFSPTSERTLPSVPIRKEFPESWMFANSPEYIFTLNAIL</sequence>
<dbReference type="Gene3D" id="6.20.50.160">
    <property type="match status" value="1"/>
</dbReference>
<keyword evidence="2" id="KW-0882">Thioester bond</keyword>
<feature type="domain" description="Alpha-2-macroglobulin bait region" evidence="3">
    <location>
        <begin position="185"/>
        <end position="319"/>
    </location>
</feature>
<comment type="caution">
    <text evidence="4">The sequence shown here is derived from an EMBL/GenBank/DDBJ whole genome shotgun (WGS) entry which is preliminary data.</text>
</comment>
<dbReference type="Gene3D" id="2.60.40.1930">
    <property type="match status" value="1"/>
</dbReference>
<proteinExistence type="predicted"/>
<evidence type="ECO:0000313" key="4">
    <source>
        <dbReference type="EMBL" id="KAI8041964.1"/>
    </source>
</evidence>
<name>A0A9P9YRS1_9MUSC</name>
<reference evidence="4" key="1">
    <citation type="journal article" date="2023" name="Genome Biol. Evol.">
        <title>Long-read-based Genome Assembly of Drosophila gunungcola Reveals Fewer Chemosensory Genes in Flower-breeding Species.</title>
        <authorList>
            <person name="Negi A."/>
            <person name="Liao B.Y."/>
            <person name="Yeh S.D."/>
        </authorList>
    </citation>
    <scope>NUCLEOTIDE SEQUENCE</scope>
    <source>
        <strain evidence="4">Sukarami</strain>
    </source>
</reference>
<gene>
    <name evidence="4" type="ORF">M5D96_003261</name>
</gene>
<evidence type="ECO:0000259" key="3">
    <source>
        <dbReference type="SMART" id="SM01359"/>
    </source>
</evidence>
<keyword evidence="5" id="KW-1185">Reference proteome</keyword>
<dbReference type="SMART" id="SM01359">
    <property type="entry name" value="A2M_N_2"/>
    <property type="match status" value="1"/>
</dbReference>
<dbReference type="AlphaFoldDB" id="A0A9P9YRS1"/>
<dbReference type="Gene3D" id="2.60.40.1940">
    <property type="match status" value="1"/>
</dbReference>
<dbReference type="Proteomes" id="UP001059596">
    <property type="component" value="Unassembled WGS sequence"/>
</dbReference>
<dbReference type="InterPro" id="IPR050473">
    <property type="entry name" value="A2M/Complement_sys"/>
</dbReference>
<protein>
    <recommendedName>
        <fullName evidence="3">Alpha-2-macroglobulin bait region domain-containing protein</fullName>
    </recommendedName>
</protein>